<sequence>MTTALVQRPFDPAPALASIVAHAVPGVETVDGSTVRRVVRFGGEPALVEATLLPDRIELRGSAGTPEDLVALAHSWFGLGDDLGAVHHAFEADPVLGPLVRARSRLRILGHPDGFEAAMATVLGQQVSLAAARTFGGRLAAAYGTPGPGGLIAYPTPDRLARADAVELQSVVRITHARARTLHAVADACARGLTLAPGSPDARARLLELPGIGPWTADYLALRVLGDRDAMPMGDLVLRRALAVRTATEVTRLAEQWRPLRAFAAVHLWTATAYAL</sequence>
<dbReference type="EC" id="3.2.2.21" evidence="2"/>
<organism evidence="7 8">
    <name type="scientific">Cellulomonas fengjieae</name>
    <dbReference type="NCBI Taxonomy" id="2819978"/>
    <lineage>
        <taxon>Bacteria</taxon>
        <taxon>Bacillati</taxon>
        <taxon>Actinomycetota</taxon>
        <taxon>Actinomycetes</taxon>
        <taxon>Micrococcales</taxon>
        <taxon>Cellulomonadaceae</taxon>
        <taxon>Cellulomonas</taxon>
    </lineage>
</organism>
<comment type="caution">
    <text evidence="7">The sequence shown here is derived from an EMBL/GenBank/DDBJ whole genome shotgun (WGS) entry which is preliminary data.</text>
</comment>
<dbReference type="CDD" id="cd00056">
    <property type="entry name" value="ENDO3c"/>
    <property type="match status" value="1"/>
</dbReference>
<proteinExistence type="predicted"/>
<feature type="domain" description="HhH-GPD" evidence="5">
    <location>
        <begin position="123"/>
        <end position="273"/>
    </location>
</feature>
<protein>
    <recommendedName>
        <fullName evidence="2">DNA-3-methyladenine glycosylase II</fullName>
        <ecNumber evidence="2">3.2.2.21</ecNumber>
    </recommendedName>
</protein>
<dbReference type="PANTHER" id="PTHR43003">
    <property type="entry name" value="DNA-3-METHYLADENINE GLYCOSYLASE"/>
    <property type="match status" value="1"/>
</dbReference>
<dbReference type="InterPro" id="IPR037046">
    <property type="entry name" value="AlkA_N_sf"/>
</dbReference>
<evidence type="ECO:0000259" key="6">
    <source>
        <dbReference type="SMART" id="SM01009"/>
    </source>
</evidence>
<dbReference type="SUPFAM" id="SSF48150">
    <property type="entry name" value="DNA-glycosylase"/>
    <property type="match status" value="1"/>
</dbReference>
<dbReference type="Pfam" id="PF06029">
    <property type="entry name" value="AlkA_N"/>
    <property type="match status" value="1"/>
</dbReference>
<dbReference type="PANTHER" id="PTHR43003:SF13">
    <property type="entry name" value="DNA-3-METHYLADENINE GLYCOSYLASE 2"/>
    <property type="match status" value="1"/>
</dbReference>
<evidence type="ECO:0000259" key="5">
    <source>
        <dbReference type="SMART" id="SM00478"/>
    </source>
</evidence>
<keyword evidence="4" id="KW-0234">DNA repair</keyword>
<comment type="catalytic activity">
    <reaction evidence="1">
        <text>Hydrolysis of alkylated DNA, releasing 3-methyladenine, 3-methylguanine, 7-methylguanine and 7-methyladenine.</text>
        <dbReference type="EC" id="3.2.2.21"/>
    </reaction>
</comment>
<dbReference type="RefSeq" id="WP_208288588.1">
    <property type="nucleotide sequence ID" value="NZ_CP074404.1"/>
</dbReference>
<evidence type="ECO:0000313" key="7">
    <source>
        <dbReference type="EMBL" id="MBO3083764.1"/>
    </source>
</evidence>
<evidence type="ECO:0000256" key="3">
    <source>
        <dbReference type="ARBA" id="ARBA00022763"/>
    </source>
</evidence>
<dbReference type="Gene3D" id="1.10.340.30">
    <property type="entry name" value="Hypothetical protein, domain 2"/>
    <property type="match status" value="1"/>
</dbReference>
<dbReference type="Proteomes" id="UP000678317">
    <property type="component" value="Unassembled WGS sequence"/>
</dbReference>
<dbReference type="InterPro" id="IPR051912">
    <property type="entry name" value="Alkylbase_DNA_Glycosylase/TA"/>
</dbReference>
<reference evidence="7 8" key="1">
    <citation type="submission" date="2021-03" db="EMBL/GenBank/DDBJ databases">
        <title>novel species in genus Cellulomonas.</title>
        <authorList>
            <person name="Zhang G."/>
        </authorList>
    </citation>
    <scope>NUCLEOTIDE SEQUENCE [LARGE SCALE GENOMIC DNA]</scope>
    <source>
        <strain evidence="8">zg-ZUI188</strain>
    </source>
</reference>
<keyword evidence="8" id="KW-1185">Reference proteome</keyword>
<dbReference type="InterPro" id="IPR011257">
    <property type="entry name" value="DNA_glycosylase"/>
</dbReference>
<dbReference type="SMART" id="SM00478">
    <property type="entry name" value="ENDO3c"/>
    <property type="match status" value="1"/>
</dbReference>
<name>A0ABS3SEL7_9CELL</name>
<accession>A0ABS3SEL7</accession>
<dbReference type="InterPro" id="IPR010316">
    <property type="entry name" value="AlkA_N"/>
</dbReference>
<keyword evidence="3" id="KW-0227">DNA damage</keyword>
<feature type="domain" description="DNA-3-methyladenine glycosylase AlkA N-terminal" evidence="6">
    <location>
        <begin position="2"/>
        <end position="113"/>
    </location>
</feature>
<dbReference type="Gene3D" id="3.30.310.20">
    <property type="entry name" value="DNA-3-methyladenine glycosylase AlkA, N-terminal domain"/>
    <property type="match status" value="1"/>
</dbReference>
<dbReference type="InterPro" id="IPR023170">
    <property type="entry name" value="HhH_base_excis_C"/>
</dbReference>
<dbReference type="EMBL" id="JAGFBM010000001">
    <property type="protein sequence ID" value="MBO3083764.1"/>
    <property type="molecule type" value="Genomic_DNA"/>
</dbReference>
<evidence type="ECO:0000313" key="8">
    <source>
        <dbReference type="Proteomes" id="UP000678317"/>
    </source>
</evidence>
<gene>
    <name evidence="7" type="ORF">J4035_03855</name>
</gene>
<evidence type="ECO:0000256" key="2">
    <source>
        <dbReference type="ARBA" id="ARBA00012000"/>
    </source>
</evidence>
<evidence type="ECO:0000256" key="4">
    <source>
        <dbReference type="ARBA" id="ARBA00023204"/>
    </source>
</evidence>
<dbReference type="SMART" id="SM01009">
    <property type="entry name" value="AlkA_N"/>
    <property type="match status" value="1"/>
</dbReference>
<evidence type="ECO:0000256" key="1">
    <source>
        <dbReference type="ARBA" id="ARBA00000086"/>
    </source>
</evidence>
<dbReference type="SUPFAM" id="SSF55945">
    <property type="entry name" value="TATA-box binding protein-like"/>
    <property type="match status" value="1"/>
</dbReference>
<dbReference type="InterPro" id="IPR003265">
    <property type="entry name" value="HhH-GPD_domain"/>
</dbReference>
<dbReference type="Gene3D" id="1.10.1670.10">
    <property type="entry name" value="Helix-hairpin-Helix base-excision DNA repair enzymes (C-terminal)"/>
    <property type="match status" value="1"/>
</dbReference>
<dbReference type="Pfam" id="PF00730">
    <property type="entry name" value="HhH-GPD"/>
    <property type="match status" value="1"/>
</dbReference>